<evidence type="ECO:0000313" key="2">
    <source>
        <dbReference type="Proteomes" id="UP000886724"/>
    </source>
</evidence>
<evidence type="ECO:0000313" key="1">
    <source>
        <dbReference type="EMBL" id="HIX80991.1"/>
    </source>
</evidence>
<sequence>MENLKNNIDHYMKLKGIKMYTHLLVDIAHELGIKGQEAYEFANKEKSNFSKMLKGERPLKYDFIIPLEKIFGISLARLLEENAYKLPVKKENVPFNKGFRYYAYLDDPKLYKEEFDLLLTKDGKSILTQTDEFEKTFLDYVVEYHSVNGVRYLHDEYGIKLKWYHNQFEFSKGKGITYIHFENYIEFARLVASMNDVELFNDIYDPYNMFFTNGHYGAENCIFCQSEYLEIILDNDGLFNSIFEIKSYELKLGNISRRKKQVESITFHPINPIINNCLKYALKHLNKYKHRAIDILKFGIDHNRKIASKITFTDCYICNELGGLKNFKDENYYDIVVVIDMDVDVNDDEIKSLTNQLLKFNKLCD</sequence>
<reference evidence="1" key="2">
    <citation type="submission" date="2021-04" db="EMBL/GenBank/DDBJ databases">
        <authorList>
            <person name="Gilroy R."/>
        </authorList>
    </citation>
    <scope>NUCLEOTIDE SEQUENCE</scope>
    <source>
        <strain evidence="1">ChiGjej1B1-14440</strain>
    </source>
</reference>
<proteinExistence type="predicted"/>
<name>A0A9D1XKW3_9FIRM</name>
<accession>A0A9D1XKW3</accession>
<dbReference type="EMBL" id="DXET01000081">
    <property type="protein sequence ID" value="HIX80991.1"/>
    <property type="molecule type" value="Genomic_DNA"/>
</dbReference>
<dbReference type="AlphaFoldDB" id="A0A9D1XKW3"/>
<protein>
    <submittedName>
        <fullName evidence="1">Uncharacterized protein</fullName>
    </submittedName>
</protein>
<gene>
    <name evidence="1" type="ORF">H9980_03325</name>
</gene>
<organism evidence="1 2">
    <name type="scientific">Candidatus Erysipelatoclostridium merdavium</name>
    <dbReference type="NCBI Taxonomy" id="2838566"/>
    <lineage>
        <taxon>Bacteria</taxon>
        <taxon>Bacillati</taxon>
        <taxon>Bacillota</taxon>
        <taxon>Erysipelotrichia</taxon>
        <taxon>Erysipelotrichales</taxon>
        <taxon>Erysipelotrichales incertae sedis</taxon>
    </lineage>
</organism>
<comment type="caution">
    <text evidence="1">The sequence shown here is derived from an EMBL/GenBank/DDBJ whole genome shotgun (WGS) entry which is preliminary data.</text>
</comment>
<dbReference type="Proteomes" id="UP000886724">
    <property type="component" value="Unassembled WGS sequence"/>
</dbReference>
<reference evidence="1" key="1">
    <citation type="journal article" date="2021" name="PeerJ">
        <title>Extensive microbial diversity within the chicken gut microbiome revealed by metagenomics and culture.</title>
        <authorList>
            <person name="Gilroy R."/>
            <person name="Ravi A."/>
            <person name="Getino M."/>
            <person name="Pursley I."/>
            <person name="Horton D.L."/>
            <person name="Alikhan N.F."/>
            <person name="Baker D."/>
            <person name="Gharbi K."/>
            <person name="Hall N."/>
            <person name="Watson M."/>
            <person name="Adriaenssens E.M."/>
            <person name="Foster-Nyarko E."/>
            <person name="Jarju S."/>
            <person name="Secka A."/>
            <person name="Antonio M."/>
            <person name="Oren A."/>
            <person name="Chaudhuri R.R."/>
            <person name="La Ragione R."/>
            <person name="Hildebrand F."/>
            <person name="Pallen M.J."/>
        </authorList>
    </citation>
    <scope>NUCLEOTIDE SEQUENCE</scope>
    <source>
        <strain evidence="1">ChiGjej1B1-14440</strain>
    </source>
</reference>